<dbReference type="InterPro" id="IPR020846">
    <property type="entry name" value="MFS_dom"/>
</dbReference>
<name>A0A5C4MRV0_9ACTN</name>
<comment type="caution">
    <text evidence="8">The sequence shown here is derived from an EMBL/GenBank/DDBJ whole genome shotgun (WGS) entry which is preliminary data.</text>
</comment>
<feature type="transmembrane region" description="Helical" evidence="5">
    <location>
        <begin position="275"/>
        <end position="295"/>
    </location>
</feature>
<dbReference type="InterPro" id="IPR011701">
    <property type="entry name" value="MFS"/>
</dbReference>
<dbReference type="EMBL" id="VDFR01000043">
    <property type="protein sequence ID" value="TNC47681.1"/>
    <property type="molecule type" value="Genomic_DNA"/>
</dbReference>
<dbReference type="EMBL" id="VDFR01000046">
    <property type="protein sequence ID" value="TNC47340.1"/>
    <property type="molecule type" value="Genomic_DNA"/>
</dbReference>
<comment type="subcellular location">
    <subcellularLocation>
        <location evidence="1">Cell membrane</location>
        <topology evidence="1">Multi-pass membrane protein</topology>
    </subcellularLocation>
</comment>
<dbReference type="OrthoDB" id="9793415at2"/>
<dbReference type="RefSeq" id="WP_139088188.1">
    <property type="nucleotide sequence ID" value="NZ_VDFR01000043.1"/>
</dbReference>
<keyword evidence="2 5" id="KW-0812">Transmembrane</keyword>
<evidence type="ECO:0000313" key="7">
    <source>
        <dbReference type="EMBL" id="TNC47340.1"/>
    </source>
</evidence>
<dbReference type="InterPro" id="IPR036259">
    <property type="entry name" value="MFS_trans_sf"/>
</dbReference>
<evidence type="ECO:0000256" key="5">
    <source>
        <dbReference type="SAM" id="Phobius"/>
    </source>
</evidence>
<feature type="transmembrane region" description="Helical" evidence="5">
    <location>
        <begin position="66"/>
        <end position="83"/>
    </location>
</feature>
<reference evidence="8 9" key="1">
    <citation type="submission" date="2019-05" db="EMBL/GenBank/DDBJ databases">
        <title>Mumia sp. nov., isolated from the intestinal contents of plateau pika (Ochotona curzoniae) in the Qinghai-Tibet plateau of China.</title>
        <authorList>
            <person name="Tian Z."/>
        </authorList>
    </citation>
    <scope>NUCLEOTIDE SEQUENCE [LARGE SCALE GENOMIC DNA]</scope>
    <source>
        <strain evidence="9">527</strain>
        <strain evidence="8">Z527</strain>
    </source>
</reference>
<evidence type="ECO:0000313" key="9">
    <source>
        <dbReference type="Proteomes" id="UP000306740"/>
    </source>
</evidence>
<feature type="domain" description="Major facilitator superfamily (MFS) profile" evidence="6">
    <location>
        <begin position="25"/>
        <end position="430"/>
    </location>
</feature>
<accession>A0A5C4MRV0</accession>
<feature type="transmembrane region" description="Helical" evidence="5">
    <location>
        <begin position="191"/>
        <end position="209"/>
    </location>
</feature>
<dbReference type="PANTHER" id="PTHR11360:SF317">
    <property type="entry name" value="MAJOR FACILITATOR SUPERFAMILY (MFS) PROFILE DOMAIN-CONTAINING PROTEIN-RELATED"/>
    <property type="match status" value="1"/>
</dbReference>
<protein>
    <submittedName>
        <fullName evidence="8">OFA family MFS transporter</fullName>
    </submittedName>
</protein>
<evidence type="ECO:0000256" key="4">
    <source>
        <dbReference type="ARBA" id="ARBA00023136"/>
    </source>
</evidence>
<dbReference type="PROSITE" id="PS50850">
    <property type="entry name" value="MFS"/>
    <property type="match status" value="1"/>
</dbReference>
<dbReference type="Gene3D" id="1.20.1250.20">
    <property type="entry name" value="MFS general substrate transporter like domains"/>
    <property type="match status" value="2"/>
</dbReference>
<feature type="transmembrane region" description="Helical" evidence="5">
    <location>
        <begin position="402"/>
        <end position="422"/>
    </location>
</feature>
<evidence type="ECO:0000259" key="6">
    <source>
        <dbReference type="PROSITE" id="PS50850"/>
    </source>
</evidence>
<keyword evidence="3 5" id="KW-1133">Transmembrane helix</keyword>
<feature type="transmembrane region" description="Helical" evidence="5">
    <location>
        <begin position="367"/>
        <end position="390"/>
    </location>
</feature>
<proteinExistence type="predicted"/>
<dbReference type="Pfam" id="PF07690">
    <property type="entry name" value="MFS_1"/>
    <property type="match status" value="1"/>
</dbReference>
<feature type="transmembrane region" description="Helical" evidence="5">
    <location>
        <begin position="307"/>
        <end position="328"/>
    </location>
</feature>
<feature type="transmembrane region" description="Helical" evidence="5">
    <location>
        <begin position="156"/>
        <end position="179"/>
    </location>
</feature>
<feature type="transmembrane region" description="Helical" evidence="5">
    <location>
        <begin position="247"/>
        <end position="269"/>
    </location>
</feature>
<feature type="transmembrane region" description="Helical" evidence="5">
    <location>
        <begin position="27"/>
        <end position="46"/>
    </location>
</feature>
<keyword evidence="4 5" id="KW-0472">Membrane</keyword>
<dbReference type="AlphaFoldDB" id="A0A5C4MRV0"/>
<organism evidence="8 9">
    <name type="scientific">Mumia zhuanghuii</name>
    <dbReference type="NCBI Taxonomy" id="2585211"/>
    <lineage>
        <taxon>Bacteria</taxon>
        <taxon>Bacillati</taxon>
        <taxon>Actinomycetota</taxon>
        <taxon>Actinomycetes</taxon>
        <taxon>Propionibacteriales</taxon>
        <taxon>Nocardioidaceae</taxon>
        <taxon>Mumia</taxon>
    </lineage>
</organism>
<sequence length="437" mass="45316">MSDPVSDSTDRRATSSEGAGGAPINRWVLVGGGLLLQFSIGAVYAWSVFAKAYQDAEPWQLTKVQASLPFTVTIAMIFIGSYTGGRVQDKRGPRVVALAGGVIYAVGIVIASFTRGSEDLWLLVLGYGVISGFGLGVAYIVPIAMLQKWFPDKKGLITGLAVGGFGFGAVLTSPVARWLIGQDEAQPSKAFLWLGLAYLVMSLAGASVFRNPPAGYVVPGYEAASAGPTGRTAKEYTEKEALRTPQWYLLTAILTLNVTAGIALISQAAGSAEGIAGYSSAGAATVVGVLAIFNGGGRIVWAAASDYIGRMPAFAAMLAFQGVCLVILPHAGNAALWFVLAAIVYLCYGGGFGTMPATAGDYFGVKYAGAIYGLMLIGWSIGGVIGPLVISALLGDTGEPNYTLGYTTIGIIALVAVALTVITRVPGDRKRAVTSER</sequence>
<gene>
    <name evidence="8" type="ORF">FHE65_09370</name>
    <name evidence="7" type="ORF">FHE65_09995</name>
</gene>
<dbReference type="Proteomes" id="UP000306740">
    <property type="component" value="Unassembled WGS sequence"/>
</dbReference>
<evidence type="ECO:0000256" key="2">
    <source>
        <dbReference type="ARBA" id="ARBA00022692"/>
    </source>
</evidence>
<feature type="transmembrane region" description="Helical" evidence="5">
    <location>
        <begin position="120"/>
        <end position="144"/>
    </location>
</feature>
<evidence type="ECO:0000256" key="3">
    <source>
        <dbReference type="ARBA" id="ARBA00022989"/>
    </source>
</evidence>
<feature type="transmembrane region" description="Helical" evidence="5">
    <location>
        <begin position="334"/>
        <end position="355"/>
    </location>
</feature>
<dbReference type="PANTHER" id="PTHR11360">
    <property type="entry name" value="MONOCARBOXYLATE TRANSPORTER"/>
    <property type="match status" value="1"/>
</dbReference>
<dbReference type="CDD" id="cd17353">
    <property type="entry name" value="MFS_OFA_like"/>
    <property type="match status" value="1"/>
</dbReference>
<evidence type="ECO:0000256" key="1">
    <source>
        <dbReference type="ARBA" id="ARBA00004651"/>
    </source>
</evidence>
<dbReference type="GO" id="GO:0005886">
    <property type="term" value="C:plasma membrane"/>
    <property type="evidence" value="ECO:0007669"/>
    <property type="project" value="UniProtKB-SubCell"/>
</dbReference>
<feature type="transmembrane region" description="Helical" evidence="5">
    <location>
        <begin position="95"/>
        <end position="114"/>
    </location>
</feature>
<dbReference type="GO" id="GO:0022857">
    <property type="term" value="F:transmembrane transporter activity"/>
    <property type="evidence" value="ECO:0007669"/>
    <property type="project" value="InterPro"/>
</dbReference>
<evidence type="ECO:0000313" key="8">
    <source>
        <dbReference type="EMBL" id="TNC47681.1"/>
    </source>
</evidence>
<dbReference type="SUPFAM" id="SSF103473">
    <property type="entry name" value="MFS general substrate transporter"/>
    <property type="match status" value="1"/>
</dbReference>
<dbReference type="InterPro" id="IPR050327">
    <property type="entry name" value="Proton-linked_MCT"/>
</dbReference>